<dbReference type="PANTHER" id="PTHR43000">
    <property type="entry name" value="DTDP-D-GLUCOSE 4,6-DEHYDRATASE-RELATED"/>
    <property type="match status" value="1"/>
</dbReference>
<dbReference type="InterPro" id="IPR001509">
    <property type="entry name" value="Epimerase_deHydtase"/>
</dbReference>
<evidence type="ECO:0000313" key="4">
    <source>
        <dbReference type="Proteomes" id="UP000298009"/>
    </source>
</evidence>
<accession>A0A4R9HZP7</accession>
<name>A0A4R9HZP7_9LEPT</name>
<dbReference type="InterPro" id="IPR036291">
    <property type="entry name" value="NAD(P)-bd_dom_sf"/>
</dbReference>
<protein>
    <submittedName>
        <fullName evidence="3">NAD-dependent epimerase/dehydratase family protein</fullName>
    </submittedName>
</protein>
<keyword evidence="4" id="KW-1185">Reference proteome</keyword>
<organism evidence="3 4">
    <name type="scientific">Leptospira noumeaensis</name>
    <dbReference type="NCBI Taxonomy" id="2484964"/>
    <lineage>
        <taxon>Bacteria</taxon>
        <taxon>Pseudomonadati</taxon>
        <taxon>Spirochaetota</taxon>
        <taxon>Spirochaetia</taxon>
        <taxon>Leptospirales</taxon>
        <taxon>Leptospiraceae</taxon>
        <taxon>Leptospira</taxon>
    </lineage>
</organism>
<dbReference type="AlphaFoldDB" id="A0A4R9HZP7"/>
<dbReference type="Gene3D" id="3.40.50.720">
    <property type="entry name" value="NAD(P)-binding Rossmann-like Domain"/>
    <property type="match status" value="1"/>
</dbReference>
<dbReference type="EMBL" id="RQFK01000033">
    <property type="protein sequence ID" value="TGK78444.1"/>
    <property type="molecule type" value="Genomic_DNA"/>
</dbReference>
<sequence length="300" mass="33364">MAKLKLLVIGGTGFIGSHIVQKGIDSGLEVTSLSLKKNPNIDKVISIQADLSDRASLHSILSSERYDYVIHCGGYIDHTLFQNGGQKVISNHLTSLFDLVSALDRSNLKKFLYLGSSDEYGNSPSPQKEDLRENPISPYSFAKASASHFLQMLWRTEKFPASVARLFLTYGPGQDEKRFLPQIIKGCLKDTVFPSSLGEQSRDFCYISDTVEGCFKILETSEANGEIFNIASGEKVTIRQIIEKVVSTIGKGKPDFGKVPYRIGENMSLVADISKAKRMLHWNPNTNLDLGLKKTIEYYQ</sequence>
<gene>
    <name evidence="3" type="ORF">EHQ24_18010</name>
</gene>
<dbReference type="Proteomes" id="UP000298009">
    <property type="component" value="Unassembled WGS sequence"/>
</dbReference>
<dbReference type="SUPFAM" id="SSF51735">
    <property type="entry name" value="NAD(P)-binding Rossmann-fold domains"/>
    <property type="match status" value="1"/>
</dbReference>
<dbReference type="OrthoDB" id="244102at2"/>
<evidence type="ECO:0000256" key="1">
    <source>
        <dbReference type="ARBA" id="ARBA00007637"/>
    </source>
</evidence>
<feature type="domain" description="NAD-dependent epimerase/dehydratase" evidence="2">
    <location>
        <begin position="7"/>
        <end position="231"/>
    </location>
</feature>
<comment type="similarity">
    <text evidence="1">Belongs to the NAD(P)-dependent epimerase/dehydratase family.</text>
</comment>
<dbReference type="Pfam" id="PF01370">
    <property type="entry name" value="Epimerase"/>
    <property type="match status" value="1"/>
</dbReference>
<proteinExistence type="inferred from homology"/>
<evidence type="ECO:0000259" key="2">
    <source>
        <dbReference type="Pfam" id="PF01370"/>
    </source>
</evidence>
<comment type="caution">
    <text evidence="3">The sequence shown here is derived from an EMBL/GenBank/DDBJ whole genome shotgun (WGS) entry which is preliminary data.</text>
</comment>
<reference evidence="3" key="1">
    <citation type="journal article" date="2019" name="PLoS Negl. Trop. Dis.">
        <title>Revisiting the worldwide diversity of Leptospira species in the environment.</title>
        <authorList>
            <person name="Vincent A.T."/>
            <person name="Schiettekatte O."/>
            <person name="Bourhy P."/>
            <person name="Veyrier F.J."/>
            <person name="Picardeau M."/>
        </authorList>
    </citation>
    <scope>NUCLEOTIDE SEQUENCE [LARGE SCALE GENOMIC DNA]</scope>
    <source>
        <strain evidence="3">201800287</strain>
    </source>
</reference>
<evidence type="ECO:0000313" key="3">
    <source>
        <dbReference type="EMBL" id="TGK78444.1"/>
    </source>
</evidence>